<dbReference type="Proteomes" id="UP000231914">
    <property type="component" value="Unassembled WGS sequence"/>
</dbReference>
<dbReference type="PANTHER" id="PTHR24322:SF736">
    <property type="entry name" value="RETINOL DEHYDROGENASE 10"/>
    <property type="match status" value="1"/>
</dbReference>
<comment type="similarity">
    <text evidence="1 3">Belongs to the short-chain dehydrogenases/reductases (SDR) family.</text>
</comment>
<evidence type="ECO:0000256" key="1">
    <source>
        <dbReference type="ARBA" id="ARBA00006484"/>
    </source>
</evidence>
<evidence type="ECO:0000313" key="5">
    <source>
        <dbReference type="Proteomes" id="UP000231914"/>
    </source>
</evidence>
<name>A0A2M9WP77_9LACO</name>
<dbReference type="InterPro" id="IPR020904">
    <property type="entry name" value="Sc_DH/Rdtase_CS"/>
</dbReference>
<dbReference type="PROSITE" id="PS00061">
    <property type="entry name" value="ADH_SHORT"/>
    <property type="match status" value="1"/>
</dbReference>
<protein>
    <submittedName>
        <fullName evidence="4">Short-chain dehydrogenase</fullName>
    </submittedName>
</protein>
<accession>A0A2M9WP77</accession>
<dbReference type="PRINTS" id="PR00081">
    <property type="entry name" value="GDHRDH"/>
</dbReference>
<gene>
    <name evidence="4" type="ORF">BHU41_07000</name>
</gene>
<keyword evidence="2" id="KW-0560">Oxidoreductase</keyword>
<evidence type="ECO:0000256" key="3">
    <source>
        <dbReference type="RuleBase" id="RU000363"/>
    </source>
</evidence>
<dbReference type="InterPro" id="IPR036291">
    <property type="entry name" value="NAD(P)-bd_dom_sf"/>
</dbReference>
<dbReference type="PRINTS" id="PR00080">
    <property type="entry name" value="SDRFAMILY"/>
</dbReference>
<dbReference type="PANTHER" id="PTHR24322">
    <property type="entry name" value="PKSB"/>
    <property type="match status" value="1"/>
</dbReference>
<evidence type="ECO:0000313" key="4">
    <source>
        <dbReference type="EMBL" id="PJZ17225.1"/>
    </source>
</evidence>
<dbReference type="Gene3D" id="3.40.50.720">
    <property type="entry name" value="NAD(P)-binding Rossmann-like Domain"/>
    <property type="match status" value="1"/>
</dbReference>
<organism evidence="4 5">
    <name type="scientific">Lactobacillus crispatus</name>
    <dbReference type="NCBI Taxonomy" id="47770"/>
    <lineage>
        <taxon>Bacteria</taxon>
        <taxon>Bacillati</taxon>
        <taxon>Bacillota</taxon>
        <taxon>Bacilli</taxon>
        <taxon>Lactobacillales</taxon>
        <taxon>Lactobacillaceae</taxon>
        <taxon>Lactobacillus</taxon>
    </lineage>
</organism>
<dbReference type="Pfam" id="PF00106">
    <property type="entry name" value="adh_short"/>
    <property type="match status" value="1"/>
</dbReference>
<proteinExistence type="inferred from homology"/>
<reference evidence="4 5" key="1">
    <citation type="submission" date="2016-10" db="EMBL/GenBank/DDBJ databases">
        <title>WGS of isloates from the oral cavity of healthy individuals.</title>
        <authorList>
            <person name="Sharma S."/>
            <person name="Pal V.K."/>
            <person name="Patil P.B."/>
            <person name="Korpole S."/>
            <person name="Grover V."/>
        </authorList>
    </citation>
    <scope>NUCLEOTIDE SEQUENCE [LARGE SCALE GENOMIC DNA]</scope>
    <source>
        <strain evidence="4 5">DISK12</strain>
    </source>
</reference>
<dbReference type="InterPro" id="IPR002347">
    <property type="entry name" value="SDR_fam"/>
</dbReference>
<dbReference type="RefSeq" id="WP_100732625.1">
    <property type="nucleotide sequence ID" value="NZ_MKXG01000032.1"/>
</dbReference>
<dbReference type="AlphaFoldDB" id="A0A2M9WP77"/>
<evidence type="ECO:0000256" key="2">
    <source>
        <dbReference type="ARBA" id="ARBA00023002"/>
    </source>
</evidence>
<comment type="caution">
    <text evidence="4">The sequence shown here is derived from an EMBL/GenBank/DDBJ whole genome shotgun (WGS) entry which is preliminary data.</text>
</comment>
<dbReference type="GO" id="GO:0016616">
    <property type="term" value="F:oxidoreductase activity, acting on the CH-OH group of donors, NAD or NADP as acceptor"/>
    <property type="evidence" value="ECO:0007669"/>
    <property type="project" value="TreeGrafter"/>
</dbReference>
<sequence>MKEFKDKVAFITGAAHGFGMKFAEEAASRGMKLALLDQDNKALTELGNQLKNENIEVLELIADVTEEQEVYDAIEKVMSKYGQIDLLINDAGAATGGPIWEVPTRDWEWILHADLMSQVYTLRKVLPIMMKQENGGDVLNVASVAGLMSTAGSPMYVSTKFGVVGMTEAVAYDLQAYKQNKIHMHVFAPAFVHTNLDHTEDYRPEKYSDKNDPYYQSETFKKVLALNTKEITTGMPLDNMGKIVFKGLEDNKFYILTHPGLNPLITGRAEDAINGKAPDLKKAMSFMTKAH</sequence>
<dbReference type="CDD" id="cd05233">
    <property type="entry name" value="SDR_c"/>
    <property type="match status" value="1"/>
</dbReference>
<dbReference type="SUPFAM" id="SSF51735">
    <property type="entry name" value="NAD(P)-binding Rossmann-fold domains"/>
    <property type="match status" value="1"/>
</dbReference>
<dbReference type="EMBL" id="MKXG01000032">
    <property type="protein sequence ID" value="PJZ17225.1"/>
    <property type="molecule type" value="Genomic_DNA"/>
</dbReference>